<proteinExistence type="predicted"/>
<reference evidence="1 2" key="1">
    <citation type="journal article" date="2019" name="Sci. Rep.">
        <title>Orb-weaving spider Araneus ventricosus genome elucidates the spidroin gene catalogue.</title>
        <authorList>
            <person name="Kono N."/>
            <person name="Nakamura H."/>
            <person name="Ohtoshi R."/>
            <person name="Moran D.A.P."/>
            <person name="Shinohara A."/>
            <person name="Yoshida Y."/>
            <person name="Fujiwara M."/>
            <person name="Mori M."/>
            <person name="Tomita M."/>
            <person name="Arakawa K."/>
        </authorList>
    </citation>
    <scope>NUCLEOTIDE SEQUENCE [LARGE SCALE GENOMIC DNA]</scope>
</reference>
<gene>
    <name evidence="1" type="ORF">AVEN_11528_1</name>
</gene>
<dbReference type="InterPro" id="IPR036397">
    <property type="entry name" value="RNaseH_sf"/>
</dbReference>
<sequence>MVQQAIHKPFLTNVNAKFLLKWCHHHKTWSRDAWKKVIWSDTSSLPFFPTTEVYTSGEHLQKFSASSISTLERQITGRDCVDILLSQLYPEVQTLFPSGDAVSQNDNCPTHTVHLPRRGVKSLKIKPHISLSHPTLPTSGLLNY</sequence>
<name>A0A4Y2H160_ARAVE</name>
<evidence type="ECO:0000313" key="1">
    <source>
        <dbReference type="EMBL" id="GBM58891.1"/>
    </source>
</evidence>
<comment type="caution">
    <text evidence="1">The sequence shown here is derived from an EMBL/GenBank/DDBJ whole genome shotgun (WGS) entry which is preliminary data.</text>
</comment>
<keyword evidence="2" id="KW-1185">Reference proteome</keyword>
<dbReference type="Proteomes" id="UP000499080">
    <property type="component" value="Unassembled WGS sequence"/>
</dbReference>
<dbReference type="Gene3D" id="3.30.420.10">
    <property type="entry name" value="Ribonuclease H-like superfamily/Ribonuclease H"/>
    <property type="match status" value="1"/>
</dbReference>
<dbReference type="GO" id="GO:0003676">
    <property type="term" value="F:nucleic acid binding"/>
    <property type="evidence" value="ECO:0007669"/>
    <property type="project" value="InterPro"/>
</dbReference>
<dbReference type="AlphaFoldDB" id="A0A4Y2H160"/>
<organism evidence="1 2">
    <name type="scientific">Araneus ventricosus</name>
    <name type="common">Orbweaver spider</name>
    <name type="synonym">Epeira ventricosa</name>
    <dbReference type="NCBI Taxonomy" id="182803"/>
    <lineage>
        <taxon>Eukaryota</taxon>
        <taxon>Metazoa</taxon>
        <taxon>Ecdysozoa</taxon>
        <taxon>Arthropoda</taxon>
        <taxon>Chelicerata</taxon>
        <taxon>Arachnida</taxon>
        <taxon>Araneae</taxon>
        <taxon>Araneomorphae</taxon>
        <taxon>Entelegynae</taxon>
        <taxon>Araneoidea</taxon>
        <taxon>Araneidae</taxon>
        <taxon>Araneus</taxon>
    </lineage>
</organism>
<protein>
    <submittedName>
        <fullName evidence="1">Uncharacterized protein</fullName>
    </submittedName>
</protein>
<evidence type="ECO:0000313" key="2">
    <source>
        <dbReference type="Proteomes" id="UP000499080"/>
    </source>
</evidence>
<dbReference type="EMBL" id="BGPR01001654">
    <property type="protein sequence ID" value="GBM58891.1"/>
    <property type="molecule type" value="Genomic_DNA"/>
</dbReference>
<accession>A0A4Y2H160</accession>